<proteinExistence type="predicted"/>
<protein>
    <submittedName>
        <fullName evidence="2">Uncharacterized protein</fullName>
    </submittedName>
</protein>
<evidence type="ECO:0000313" key="2">
    <source>
        <dbReference type="EMBL" id="RAI38569.1"/>
    </source>
</evidence>
<organism evidence="2 3">
    <name type="scientific">Rhodoplanes elegans</name>
    <dbReference type="NCBI Taxonomy" id="29408"/>
    <lineage>
        <taxon>Bacteria</taxon>
        <taxon>Pseudomonadati</taxon>
        <taxon>Pseudomonadota</taxon>
        <taxon>Alphaproteobacteria</taxon>
        <taxon>Hyphomicrobiales</taxon>
        <taxon>Nitrobacteraceae</taxon>
        <taxon>Rhodoplanes</taxon>
    </lineage>
</organism>
<keyword evidence="1" id="KW-0812">Transmembrane</keyword>
<reference evidence="2 3" key="1">
    <citation type="submission" date="2017-07" db="EMBL/GenBank/DDBJ databases">
        <title>Draft Genome Sequences of Select Purple Nonsulfur Bacteria.</title>
        <authorList>
            <person name="Lasarre B."/>
            <person name="Mckinlay J.B."/>
        </authorList>
    </citation>
    <scope>NUCLEOTIDE SEQUENCE [LARGE SCALE GENOMIC DNA]</scope>
    <source>
        <strain evidence="2 3">DSM 11907</strain>
    </source>
</reference>
<name>A0A327KIE4_9BRAD</name>
<keyword evidence="1" id="KW-1133">Transmembrane helix</keyword>
<keyword evidence="1" id="KW-0472">Membrane</keyword>
<comment type="caution">
    <text evidence="2">The sequence shown here is derived from an EMBL/GenBank/DDBJ whole genome shotgun (WGS) entry which is preliminary data.</text>
</comment>
<evidence type="ECO:0000313" key="3">
    <source>
        <dbReference type="Proteomes" id="UP000248863"/>
    </source>
</evidence>
<dbReference type="EMBL" id="NPEU01000118">
    <property type="protein sequence ID" value="RAI38569.1"/>
    <property type="molecule type" value="Genomic_DNA"/>
</dbReference>
<accession>A0A327KIE4</accession>
<sequence>MSFARLGGVASVMVVIAAAGYMVVDEMTRNSALDAPIGRSWEDYAATTGAGTVGAGTVGLAPAATQAPVANAPAAAAATSAAPSAAPRQRRGVS</sequence>
<feature type="non-terminal residue" evidence="2">
    <location>
        <position position="94"/>
    </location>
</feature>
<gene>
    <name evidence="2" type="ORF">CH338_12200</name>
</gene>
<evidence type="ECO:0000256" key="1">
    <source>
        <dbReference type="SAM" id="Phobius"/>
    </source>
</evidence>
<dbReference type="Proteomes" id="UP000248863">
    <property type="component" value="Unassembled WGS sequence"/>
</dbReference>
<feature type="transmembrane region" description="Helical" evidence="1">
    <location>
        <begin position="6"/>
        <end position="24"/>
    </location>
</feature>
<keyword evidence="3" id="KW-1185">Reference proteome</keyword>
<dbReference type="AlphaFoldDB" id="A0A327KIE4"/>